<dbReference type="PANTHER" id="PTHR30069:SF49">
    <property type="entry name" value="OUTER MEMBRANE PROTEIN C"/>
    <property type="match status" value="1"/>
</dbReference>
<comment type="subcellular location">
    <subcellularLocation>
        <location evidence="1 8">Cell outer membrane</location>
        <topology evidence="1 8">Multi-pass membrane protein</topology>
    </subcellularLocation>
</comment>
<dbReference type="InterPro" id="IPR039426">
    <property type="entry name" value="TonB-dep_rcpt-like"/>
</dbReference>
<dbReference type="AlphaFoldDB" id="A0A364NX05"/>
<proteinExistence type="inferred from homology"/>
<keyword evidence="7 8" id="KW-0998">Cell outer membrane</keyword>
<feature type="domain" description="TonB-dependent receptor-like beta-barrel" evidence="10">
    <location>
        <begin position="222"/>
        <end position="635"/>
    </location>
</feature>
<evidence type="ECO:0000259" key="11">
    <source>
        <dbReference type="Pfam" id="PF07715"/>
    </source>
</evidence>
<evidence type="ECO:0000256" key="3">
    <source>
        <dbReference type="ARBA" id="ARBA00022452"/>
    </source>
</evidence>
<name>A0A364NX05_9PROT</name>
<protein>
    <submittedName>
        <fullName evidence="12">TonB-dependent copper receptor</fullName>
    </submittedName>
</protein>
<dbReference type="Pfam" id="PF00593">
    <property type="entry name" value="TonB_dep_Rec_b-barrel"/>
    <property type="match status" value="1"/>
</dbReference>
<evidence type="ECO:0000256" key="4">
    <source>
        <dbReference type="ARBA" id="ARBA00022692"/>
    </source>
</evidence>
<evidence type="ECO:0000259" key="10">
    <source>
        <dbReference type="Pfam" id="PF00593"/>
    </source>
</evidence>
<dbReference type="Pfam" id="PF07715">
    <property type="entry name" value="Plug"/>
    <property type="match status" value="1"/>
</dbReference>
<dbReference type="PROSITE" id="PS52016">
    <property type="entry name" value="TONB_DEPENDENT_REC_3"/>
    <property type="match status" value="1"/>
</dbReference>
<dbReference type="Gene3D" id="2.40.170.20">
    <property type="entry name" value="TonB-dependent receptor, beta-barrel domain"/>
    <property type="match status" value="1"/>
</dbReference>
<reference evidence="12 13" key="1">
    <citation type="submission" date="2017-11" db="EMBL/GenBank/DDBJ databases">
        <title>Draft genome sequence of magnetotactic bacterium Magnetospirillum kuznetsovii LBB-42.</title>
        <authorList>
            <person name="Grouzdev D.S."/>
            <person name="Rysina M.S."/>
            <person name="Baslerov R.V."/>
            <person name="Koziaeva V."/>
        </authorList>
    </citation>
    <scope>NUCLEOTIDE SEQUENCE [LARGE SCALE GENOMIC DNA]</scope>
    <source>
        <strain evidence="12 13">LBB-42</strain>
    </source>
</reference>
<keyword evidence="5 9" id="KW-0798">TonB box</keyword>
<feature type="domain" description="TonB-dependent receptor plug" evidence="11">
    <location>
        <begin position="87"/>
        <end position="169"/>
    </location>
</feature>
<evidence type="ECO:0000256" key="1">
    <source>
        <dbReference type="ARBA" id="ARBA00004571"/>
    </source>
</evidence>
<keyword evidence="4 8" id="KW-0812">Transmembrane</keyword>
<evidence type="ECO:0000256" key="9">
    <source>
        <dbReference type="RuleBase" id="RU003357"/>
    </source>
</evidence>
<keyword evidence="3 8" id="KW-1134">Transmembrane beta strand</keyword>
<dbReference type="OrthoDB" id="9760333at2"/>
<keyword evidence="6 8" id="KW-0472">Membrane</keyword>
<dbReference type="InterPro" id="IPR000531">
    <property type="entry name" value="Beta-barrel_TonB"/>
</dbReference>
<dbReference type="InterPro" id="IPR012910">
    <property type="entry name" value="Plug_dom"/>
</dbReference>
<dbReference type="GO" id="GO:0015344">
    <property type="term" value="F:siderophore uptake transmembrane transporter activity"/>
    <property type="evidence" value="ECO:0007669"/>
    <property type="project" value="TreeGrafter"/>
</dbReference>
<evidence type="ECO:0000256" key="5">
    <source>
        <dbReference type="ARBA" id="ARBA00023077"/>
    </source>
</evidence>
<organism evidence="12 13">
    <name type="scientific">Paramagnetospirillum kuznetsovii</name>
    <dbReference type="NCBI Taxonomy" id="2053833"/>
    <lineage>
        <taxon>Bacteria</taxon>
        <taxon>Pseudomonadati</taxon>
        <taxon>Pseudomonadota</taxon>
        <taxon>Alphaproteobacteria</taxon>
        <taxon>Rhodospirillales</taxon>
        <taxon>Magnetospirillaceae</taxon>
        <taxon>Paramagnetospirillum</taxon>
    </lineage>
</organism>
<dbReference type="GO" id="GO:0009279">
    <property type="term" value="C:cell outer membrane"/>
    <property type="evidence" value="ECO:0007669"/>
    <property type="project" value="UniProtKB-SubCell"/>
</dbReference>
<comment type="similarity">
    <text evidence="8 9">Belongs to the TonB-dependent receptor family.</text>
</comment>
<evidence type="ECO:0000313" key="12">
    <source>
        <dbReference type="EMBL" id="RAU21435.1"/>
    </source>
</evidence>
<evidence type="ECO:0000256" key="8">
    <source>
        <dbReference type="PROSITE-ProRule" id="PRU01360"/>
    </source>
</evidence>
<dbReference type="PANTHER" id="PTHR30069">
    <property type="entry name" value="TONB-DEPENDENT OUTER MEMBRANE RECEPTOR"/>
    <property type="match status" value="1"/>
</dbReference>
<dbReference type="GO" id="GO:0044718">
    <property type="term" value="P:siderophore transmembrane transport"/>
    <property type="evidence" value="ECO:0007669"/>
    <property type="project" value="TreeGrafter"/>
</dbReference>
<evidence type="ECO:0000256" key="2">
    <source>
        <dbReference type="ARBA" id="ARBA00022448"/>
    </source>
</evidence>
<evidence type="ECO:0000313" key="13">
    <source>
        <dbReference type="Proteomes" id="UP000251075"/>
    </source>
</evidence>
<dbReference type="InterPro" id="IPR010100">
    <property type="entry name" value="TonB-dep_Cu_rcpt"/>
</dbReference>
<accession>A0A364NX05</accession>
<dbReference type="NCBIfam" id="TIGR01778">
    <property type="entry name" value="TonB-copper"/>
    <property type="match status" value="1"/>
</dbReference>
<sequence length="680" mass="73562">MPRRADRGINMLARLKGSTSVHALLTGMSILLTPLGAKAEEAPVSQSDPSARDFGEVIITAPRMNEPMVIETDPRNPRQPVPPADGAGYLKNIPGFSVVRQGGIDGEPLLRGQGGSRLNVLLDGTPLLGGCPNRMDPPTAYIFPGSFDKLTVLKGPQSVVHGGTALGTVLVDRDTKRFSELGFRANATGLYGSFNRNDETLDLTSGAKTGYIRMMGNHSSSDDYRSGVGDLVHSNYWRASGTAMLGWTPDDTTRVEATLDHSQAQAAYAGGGMDGVRFDRDSVKLGVTKTQLTPLISKAQVIGYYNYVDHLMDGYTMRPYVGMGASNVDHLMVGGKARLELTPTDSTLVTTGIDYNQDKHSSRALTAAQYTAGQNINDKNRLADMTFDTVAAFGEVRQDITQASRVIGGYRLTHIEAVKHNAWPNLSDTRDLHSGFGRFEHDIDLGLPVTTFASLGHVQRAPDYWERSKSTASFSIQSERTNQVDVGALFKSADWSGSVSAFATRTSNYILVSSGWSKNIEAQTRGVEAELAYSFLTNWTAEATAAFVRGENLTDGRALAQTPPLNTTWAVKYDDGTFLGGLLLRAVSSQEQVQVGWGNVIGQDIGRTSGFAVLSANAGWRPHDAITVTGGIDNIFDKNYAEHVSKTGTLTGMSNLAAYQDTRRVNEPGRTLWMRGTVRF</sequence>
<evidence type="ECO:0000256" key="6">
    <source>
        <dbReference type="ARBA" id="ARBA00023136"/>
    </source>
</evidence>
<comment type="caution">
    <text evidence="12">The sequence shown here is derived from an EMBL/GenBank/DDBJ whole genome shotgun (WGS) entry which is preliminary data.</text>
</comment>
<dbReference type="InterPro" id="IPR037066">
    <property type="entry name" value="Plug_dom_sf"/>
</dbReference>
<keyword evidence="12" id="KW-0675">Receptor</keyword>
<keyword evidence="13" id="KW-1185">Reference proteome</keyword>
<gene>
    <name evidence="12" type="ORF">CU669_13495</name>
</gene>
<dbReference type="InterPro" id="IPR036942">
    <property type="entry name" value="Beta-barrel_TonB_sf"/>
</dbReference>
<dbReference type="Proteomes" id="UP000251075">
    <property type="component" value="Unassembled WGS sequence"/>
</dbReference>
<keyword evidence="2 8" id="KW-0813">Transport</keyword>
<dbReference type="EMBL" id="PGTO01000010">
    <property type="protein sequence ID" value="RAU21435.1"/>
    <property type="molecule type" value="Genomic_DNA"/>
</dbReference>
<evidence type="ECO:0000256" key="7">
    <source>
        <dbReference type="ARBA" id="ARBA00023237"/>
    </source>
</evidence>
<dbReference type="Gene3D" id="2.170.130.10">
    <property type="entry name" value="TonB-dependent receptor, plug domain"/>
    <property type="match status" value="1"/>
</dbReference>
<dbReference type="SUPFAM" id="SSF56935">
    <property type="entry name" value="Porins"/>
    <property type="match status" value="1"/>
</dbReference>